<dbReference type="AlphaFoldDB" id="A0A817U651"/>
<evidence type="ECO:0000256" key="1">
    <source>
        <dbReference type="SAM" id="MobiDB-lite"/>
    </source>
</evidence>
<name>A0A817U651_9BILA</name>
<accession>A0A817U651</accession>
<feature type="region of interest" description="Disordered" evidence="1">
    <location>
        <begin position="60"/>
        <end position="90"/>
    </location>
</feature>
<dbReference type="EMBL" id="CAJOBP010021011">
    <property type="protein sequence ID" value="CAF4597998.1"/>
    <property type="molecule type" value="Genomic_DNA"/>
</dbReference>
<evidence type="ECO:0000313" key="2">
    <source>
        <dbReference type="EMBL" id="CAF3326510.1"/>
    </source>
</evidence>
<evidence type="ECO:0000313" key="4">
    <source>
        <dbReference type="Proteomes" id="UP000663825"/>
    </source>
</evidence>
<comment type="caution">
    <text evidence="2">The sequence shown here is derived from an EMBL/GenBank/DDBJ whole genome shotgun (WGS) entry which is preliminary data.</text>
</comment>
<evidence type="ECO:0000313" key="3">
    <source>
        <dbReference type="EMBL" id="CAF4597998.1"/>
    </source>
</evidence>
<gene>
    <name evidence="2" type="ORF">TIS948_LOCUS20769</name>
    <name evidence="3" type="ORF">UJA718_LOCUS31154</name>
</gene>
<organism evidence="2 4">
    <name type="scientific">Rotaria socialis</name>
    <dbReference type="NCBI Taxonomy" id="392032"/>
    <lineage>
        <taxon>Eukaryota</taxon>
        <taxon>Metazoa</taxon>
        <taxon>Spiralia</taxon>
        <taxon>Gnathifera</taxon>
        <taxon>Rotifera</taxon>
        <taxon>Eurotatoria</taxon>
        <taxon>Bdelloidea</taxon>
        <taxon>Philodinida</taxon>
        <taxon>Philodinidae</taxon>
        <taxon>Rotaria</taxon>
    </lineage>
</organism>
<evidence type="ECO:0000313" key="5">
    <source>
        <dbReference type="Proteomes" id="UP000663873"/>
    </source>
</evidence>
<reference evidence="2" key="1">
    <citation type="submission" date="2021-02" db="EMBL/GenBank/DDBJ databases">
        <authorList>
            <person name="Nowell W R."/>
        </authorList>
    </citation>
    <scope>NUCLEOTIDE SEQUENCE</scope>
</reference>
<sequence>MNNNESQHLKQNHNHNRQCVVQVLHMHVHVHQQHTVQEDFAYATPLITCDADLAHVSPSPYQHEALKVDASQEQNEKKSDGNHNTPKLPH</sequence>
<dbReference type="EMBL" id="CAJNXB010003596">
    <property type="protein sequence ID" value="CAF3326510.1"/>
    <property type="molecule type" value="Genomic_DNA"/>
</dbReference>
<proteinExistence type="predicted"/>
<dbReference type="Proteomes" id="UP000663825">
    <property type="component" value="Unassembled WGS sequence"/>
</dbReference>
<keyword evidence="5" id="KW-1185">Reference proteome</keyword>
<dbReference type="Proteomes" id="UP000663873">
    <property type="component" value="Unassembled WGS sequence"/>
</dbReference>
<protein>
    <submittedName>
        <fullName evidence="2">Uncharacterized protein</fullName>
    </submittedName>
</protein>